<dbReference type="EMBL" id="JARKIB010000296">
    <property type="protein sequence ID" value="KAJ7716111.1"/>
    <property type="molecule type" value="Genomic_DNA"/>
</dbReference>
<feature type="transmembrane region" description="Helical" evidence="1">
    <location>
        <begin position="183"/>
        <end position="216"/>
    </location>
</feature>
<keyword evidence="1" id="KW-0812">Transmembrane</keyword>
<keyword evidence="1" id="KW-1133">Transmembrane helix</keyword>
<keyword evidence="1" id="KW-0472">Membrane</keyword>
<comment type="caution">
    <text evidence="2">The sequence shown here is derived from an EMBL/GenBank/DDBJ whole genome shotgun (WGS) entry which is preliminary data.</text>
</comment>
<dbReference type="AlphaFoldDB" id="A0AAD7HA49"/>
<reference evidence="2" key="1">
    <citation type="submission" date="2023-03" db="EMBL/GenBank/DDBJ databases">
        <title>Massive genome expansion in bonnet fungi (Mycena s.s.) driven by repeated elements and novel gene families across ecological guilds.</title>
        <authorList>
            <consortium name="Lawrence Berkeley National Laboratory"/>
            <person name="Harder C.B."/>
            <person name="Miyauchi S."/>
            <person name="Viragh M."/>
            <person name="Kuo A."/>
            <person name="Thoen E."/>
            <person name="Andreopoulos B."/>
            <person name="Lu D."/>
            <person name="Skrede I."/>
            <person name="Drula E."/>
            <person name="Henrissat B."/>
            <person name="Morin E."/>
            <person name="Kohler A."/>
            <person name="Barry K."/>
            <person name="LaButti K."/>
            <person name="Morin E."/>
            <person name="Salamov A."/>
            <person name="Lipzen A."/>
            <person name="Mereny Z."/>
            <person name="Hegedus B."/>
            <person name="Baldrian P."/>
            <person name="Stursova M."/>
            <person name="Weitz H."/>
            <person name="Taylor A."/>
            <person name="Grigoriev I.V."/>
            <person name="Nagy L.G."/>
            <person name="Martin F."/>
            <person name="Kauserud H."/>
        </authorList>
    </citation>
    <scope>NUCLEOTIDE SEQUENCE</scope>
    <source>
        <strain evidence="2">CBHHK182m</strain>
    </source>
</reference>
<proteinExistence type="predicted"/>
<organism evidence="2 3">
    <name type="scientific">Mycena metata</name>
    <dbReference type="NCBI Taxonomy" id="1033252"/>
    <lineage>
        <taxon>Eukaryota</taxon>
        <taxon>Fungi</taxon>
        <taxon>Dikarya</taxon>
        <taxon>Basidiomycota</taxon>
        <taxon>Agaricomycotina</taxon>
        <taxon>Agaricomycetes</taxon>
        <taxon>Agaricomycetidae</taxon>
        <taxon>Agaricales</taxon>
        <taxon>Marasmiineae</taxon>
        <taxon>Mycenaceae</taxon>
        <taxon>Mycena</taxon>
    </lineage>
</organism>
<feature type="transmembrane region" description="Helical" evidence="1">
    <location>
        <begin position="236"/>
        <end position="260"/>
    </location>
</feature>
<evidence type="ECO:0000256" key="1">
    <source>
        <dbReference type="SAM" id="Phobius"/>
    </source>
</evidence>
<protein>
    <submittedName>
        <fullName evidence="2">Uncharacterized protein</fullName>
    </submittedName>
</protein>
<keyword evidence="3" id="KW-1185">Reference proteome</keyword>
<evidence type="ECO:0000313" key="3">
    <source>
        <dbReference type="Proteomes" id="UP001215598"/>
    </source>
</evidence>
<sequence length="389" mass="44714">MPTLGCPTPMPNAPAFVLPPTNIMKIIQIKICSKDDARTGVEPRIRTRIRVTRTISRTHLPLVHRGSPRAVCVALQHHPRGAALAFYITTTRARSLTPRRRRRRERRRRLAHWDEGRVELSLEGARARLQAQAHSGSALVLLLCLYLRRLRLRLRRRRGAMRGGEWQSTLPRERRVRRVRRKFARVALSFPQLLLAVPVPLAFALHLQLVALPITLLPIPIPFTLSLAFSLFPLPLPLPISVPLPIAFPFTLPLTLLPMVPRRHRWPRLSQRIHRRTIHRRRLRLRFTSSSLGRHGRPGRRWGWVPTSSLLAIPWIRIITATTCRRRSLARVRLSLCTTVGLGIRRSRRPALFCLRLGLYLCLLGRGLLGRGGRRRWPSAGDLFWRAPV</sequence>
<evidence type="ECO:0000313" key="2">
    <source>
        <dbReference type="EMBL" id="KAJ7716111.1"/>
    </source>
</evidence>
<dbReference type="Proteomes" id="UP001215598">
    <property type="component" value="Unassembled WGS sequence"/>
</dbReference>
<gene>
    <name evidence="2" type="ORF">B0H16DRAFT_460735</name>
</gene>
<accession>A0AAD7HA49</accession>
<name>A0AAD7HA49_9AGAR</name>
<feature type="transmembrane region" description="Helical" evidence="1">
    <location>
        <begin position="131"/>
        <end position="148"/>
    </location>
</feature>